<comment type="caution">
    <text evidence="1">The sequence shown here is derived from an EMBL/GenBank/DDBJ whole genome shotgun (WGS) entry which is preliminary data.</text>
</comment>
<dbReference type="EMBL" id="JAWDJW010002293">
    <property type="protein sequence ID" value="KAK3077997.1"/>
    <property type="molecule type" value="Genomic_DNA"/>
</dbReference>
<evidence type="ECO:0000313" key="1">
    <source>
        <dbReference type="EMBL" id="KAK3077997.1"/>
    </source>
</evidence>
<reference evidence="1" key="1">
    <citation type="submission" date="2024-09" db="EMBL/GenBank/DDBJ databases">
        <title>Black Yeasts Isolated from many extreme environments.</title>
        <authorList>
            <person name="Coleine C."/>
            <person name="Stajich J.E."/>
            <person name="Selbmann L."/>
        </authorList>
    </citation>
    <scope>NUCLEOTIDE SEQUENCE</scope>
    <source>
        <strain evidence="1">CCFEE 5737</strain>
    </source>
</reference>
<name>A0ACC3DN37_9PEZI</name>
<dbReference type="Proteomes" id="UP001186974">
    <property type="component" value="Unassembled WGS sequence"/>
</dbReference>
<organism evidence="1 2">
    <name type="scientific">Coniosporium uncinatum</name>
    <dbReference type="NCBI Taxonomy" id="93489"/>
    <lineage>
        <taxon>Eukaryota</taxon>
        <taxon>Fungi</taxon>
        <taxon>Dikarya</taxon>
        <taxon>Ascomycota</taxon>
        <taxon>Pezizomycotina</taxon>
        <taxon>Dothideomycetes</taxon>
        <taxon>Dothideomycetes incertae sedis</taxon>
        <taxon>Coniosporium</taxon>
    </lineage>
</organism>
<proteinExistence type="predicted"/>
<evidence type="ECO:0000313" key="2">
    <source>
        <dbReference type="Proteomes" id="UP001186974"/>
    </source>
</evidence>
<accession>A0ACC3DN37</accession>
<gene>
    <name evidence="1" type="ORF">LTS18_008699</name>
</gene>
<keyword evidence="2" id="KW-1185">Reference proteome</keyword>
<protein>
    <submittedName>
        <fullName evidence="1">Uncharacterized protein</fullName>
    </submittedName>
</protein>
<sequence>MVITASCAGQYHFPIAPQYAAAKHALVGLTRSVGAKLMNDDNIAVNAVMPAFIPTPLISQALKDAWPKEYITPIATVTKGFMELIDDEGKVREGSDGKDGEVKAGCTVECINDKLYYRKGVDSANENQQWLRDQAEAGGMWWTVYEQEGGVAQSMEEQDADRKKKLDGAATNNETANKVK</sequence>